<dbReference type="EMBL" id="JACBYF010000011">
    <property type="protein sequence ID" value="NYS47724.1"/>
    <property type="molecule type" value="Genomic_DNA"/>
</dbReference>
<comment type="catalytic activity">
    <reaction evidence="1">
        <text>[protein]-peptidylproline (omega=180) = [protein]-peptidylproline (omega=0)</text>
        <dbReference type="Rhea" id="RHEA:16237"/>
        <dbReference type="Rhea" id="RHEA-COMP:10747"/>
        <dbReference type="Rhea" id="RHEA-COMP:10748"/>
        <dbReference type="ChEBI" id="CHEBI:83833"/>
        <dbReference type="ChEBI" id="CHEBI:83834"/>
        <dbReference type="EC" id="5.2.1.8"/>
    </reaction>
</comment>
<dbReference type="GO" id="GO:0016853">
    <property type="term" value="F:isomerase activity"/>
    <property type="evidence" value="ECO:0007669"/>
    <property type="project" value="UniProtKB-KW"/>
</dbReference>
<keyword evidence="11" id="KW-1185">Reference proteome</keyword>
<dbReference type="InterPro" id="IPR000297">
    <property type="entry name" value="PPIase_PpiC"/>
</dbReference>
<dbReference type="EC" id="5.2.1.8" evidence="2"/>
<dbReference type="PROSITE" id="PS51257">
    <property type="entry name" value="PROKAR_LIPOPROTEIN"/>
    <property type="match status" value="1"/>
</dbReference>
<dbReference type="PANTHER" id="PTHR47245:SF1">
    <property type="entry name" value="FOLDASE PROTEIN PRSA"/>
    <property type="match status" value="1"/>
</dbReference>
<evidence type="ECO:0000256" key="5">
    <source>
        <dbReference type="ARBA" id="ARBA00023235"/>
    </source>
</evidence>
<dbReference type="Pfam" id="PF13616">
    <property type="entry name" value="Rotamase_3"/>
    <property type="match status" value="1"/>
</dbReference>
<protein>
    <recommendedName>
        <fullName evidence="2">peptidylprolyl isomerase</fullName>
        <ecNumber evidence="2">5.2.1.8</ecNumber>
    </recommendedName>
</protein>
<feature type="chain" id="PRO_5046364904" description="peptidylprolyl isomerase" evidence="8">
    <location>
        <begin position="22"/>
        <end position="314"/>
    </location>
</feature>
<dbReference type="PROSITE" id="PS50198">
    <property type="entry name" value="PPIC_PPIASE_2"/>
    <property type="match status" value="1"/>
</dbReference>
<gene>
    <name evidence="10" type="ORF">HZY85_05895</name>
</gene>
<keyword evidence="5 6" id="KW-0413">Isomerase</keyword>
<comment type="caution">
    <text evidence="10">The sequence shown here is derived from an EMBL/GenBank/DDBJ whole genome shotgun (WGS) entry which is preliminary data.</text>
</comment>
<evidence type="ECO:0000256" key="1">
    <source>
        <dbReference type="ARBA" id="ARBA00000971"/>
    </source>
</evidence>
<evidence type="ECO:0000259" key="9">
    <source>
        <dbReference type="PROSITE" id="PS50198"/>
    </source>
</evidence>
<evidence type="ECO:0000256" key="6">
    <source>
        <dbReference type="PROSITE-ProRule" id="PRU00278"/>
    </source>
</evidence>
<proteinExistence type="predicted"/>
<dbReference type="Proteomes" id="UP000531840">
    <property type="component" value="Unassembled WGS sequence"/>
</dbReference>
<feature type="domain" description="PpiC" evidence="9">
    <location>
        <begin position="144"/>
        <end position="251"/>
    </location>
</feature>
<name>A0ABX2T2N8_9BACL</name>
<dbReference type="InterPro" id="IPR046357">
    <property type="entry name" value="PPIase_dom_sf"/>
</dbReference>
<evidence type="ECO:0000256" key="2">
    <source>
        <dbReference type="ARBA" id="ARBA00013194"/>
    </source>
</evidence>
<dbReference type="SUPFAM" id="SSF54534">
    <property type="entry name" value="FKBP-like"/>
    <property type="match status" value="1"/>
</dbReference>
<sequence>MKKIKKITLPILLSTSVLTLAGCSSINSGEKYISSKAGDVTQSEVLEYIGNQNISKAATDVAIRKVLLDKYKDKISDDLINKKFEEAQNQYGGKEQFEELLKKEGFSSDKYKEGLKVRLAQAYMINDYNNVTEDKIKETYEKEKKQYNIAHILISVKGETSPNGLSDEDAKKKAEEVLAKIKDGGDFSELAKENSTDTANSSKGGELGWSSKDNSPFVKEFAEAAYSLDKGQVSENVVKTPFGYHIIKILDTRELSFEDLKYSIIEELANKAISSDPTISSKALQKIFDEYGVNGNTSEVKSYINEMLAGTKNS</sequence>
<evidence type="ECO:0000256" key="4">
    <source>
        <dbReference type="ARBA" id="ARBA00023110"/>
    </source>
</evidence>
<dbReference type="InterPro" id="IPR027304">
    <property type="entry name" value="Trigger_fact/SurA_dom_sf"/>
</dbReference>
<keyword evidence="3 8" id="KW-0732">Signal</keyword>
<feature type="signal peptide" evidence="8">
    <location>
        <begin position="1"/>
        <end position="21"/>
    </location>
</feature>
<feature type="region of interest" description="Disordered" evidence="7">
    <location>
        <begin position="189"/>
        <end position="208"/>
    </location>
</feature>
<dbReference type="Gene3D" id="3.10.50.40">
    <property type="match status" value="1"/>
</dbReference>
<reference evidence="10 11" key="1">
    <citation type="submission" date="2020-07" db="EMBL/GenBank/DDBJ databases">
        <title>MOT database genomes.</title>
        <authorList>
            <person name="Joseph S."/>
            <person name="Aduse-Opoku J."/>
            <person name="Hashim A."/>
            <person name="Wade W."/>
            <person name="Curtis M."/>
        </authorList>
    </citation>
    <scope>NUCLEOTIDE SEQUENCE [LARGE SCALE GENOMIC DNA]</scope>
    <source>
        <strain evidence="10 11">CIP 106318</strain>
    </source>
</reference>
<evidence type="ECO:0000256" key="3">
    <source>
        <dbReference type="ARBA" id="ARBA00022729"/>
    </source>
</evidence>
<evidence type="ECO:0000256" key="7">
    <source>
        <dbReference type="SAM" id="MobiDB-lite"/>
    </source>
</evidence>
<evidence type="ECO:0000256" key="8">
    <source>
        <dbReference type="SAM" id="SignalP"/>
    </source>
</evidence>
<accession>A0ABX2T2N8</accession>
<organism evidence="10 11">
    <name type="scientific">Gemelliphila palaticanis</name>
    <dbReference type="NCBI Taxonomy" id="81950"/>
    <lineage>
        <taxon>Bacteria</taxon>
        <taxon>Bacillati</taxon>
        <taxon>Bacillota</taxon>
        <taxon>Bacilli</taxon>
        <taxon>Bacillales</taxon>
        <taxon>Gemellaceae</taxon>
        <taxon>Gemelliphila</taxon>
    </lineage>
</organism>
<evidence type="ECO:0000313" key="10">
    <source>
        <dbReference type="EMBL" id="NYS47724.1"/>
    </source>
</evidence>
<keyword evidence="4 6" id="KW-0697">Rotamase</keyword>
<dbReference type="PANTHER" id="PTHR47245">
    <property type="entry name" value="PEPTIDYLPROLYL ISOMERASE"/>
    <property type="match status" value="1"/>
</dbReference>
<dbReference type="RefSeq" id="WP_179941510.1">
    <property type="nucleotide sequence ID" value="NZ_JACBYF010000011.1"/>
</dbReference>
<dbReference type="SUPFAM" id="SSF109998">
    <property type="entry name" value="Triger factor/SurA peptide-binding domain-like"/>
    <property type="match status" value="1"/>
</dbReference>
<dbReference type="InterPro" id="IPR050245">
    <property type="entry name" value="PrsA_foldase"/>
</dbReference>
<evidence type="ECO:0000313" key="11">
    <source>
        <dbReference type="Proteomes" id="UP000531840"/>
    </source>
</evidence>